<protein>
    <recommendedName>
        <fullName evidence="3">Lipoprotein</fullName>
    </recommendedName>
</protein>
<dbReference type="RefSeq" id="WP_238751534.1">
    <property type="nucleotide sequence ID" value="NZ_CAKLPZ010000003.1"/>
</dbReference>
<reference evidence="1" key="1">
    <citation type="submission" date="2021-12" db="EMBL/GenBank/DDBJ databases">
        <authorList>
            <person name="Rodrigo-Torres L."/>
            <person name="Arahal R. D."/>
            <person name="Lucena T."/>
        </authorList>
    </citation>
    <scope>NUCLEOTIDE SEQUENCE</scope>
    <source>
        <strain evidence="1">CECT 8419</strain>
    </source>
</reference>
<sequence>MKRFFPACVLALLLTACGDDDDQIPRLLCGPDITIGDVLVAREFDSFTLVDAKVTDLCLEVTVSATGCSSQGWTMELFTFGEVAESLPTQTSARLLFDDGVDAAEFTCQAEVTETYSFDLSPYLTPDALPTEFTLTGLATTLSIPD</sequence>
<keyword evidence="2" id="KW-1185">Reference proteome</keyword>
<proteinExistence type="predicted"/>
<evidence type="ECO:0000313" key="2">
    <source>
        <dbReference type="Proteomes" id="UP000837803"/>
    </source>
</evidence>
<name>A0ABM9B3A4_9BACT</name>
<dbReference type="EMBL" id="CAKLPZ010000003">
    <property type="protein sequence ID" value="CAH1001685.1"/>
    <property type="molecule type" value="Genomic_DNA"/>
</dbReference>
<organism evidence="1 2">
    <name type="scientific">Neolewinella maritima</name>
    <dbReference type="NCBI Taxonomy" id="1383882"/>
    <lineage>
        <taxon>Bacteria</taxon>
        <taxon>Pseudomonadati</taxon>
        <taxon>Bacteroidota</taxon>
        <taxon>Saprospiria</taxon>
        <taxon>Saprospirales</taxon>
        <taxon>Lewinellaceae</taxon>
        <taxon>Neolewinella</taxon>
    </lineage>
</organism>
<comment type="caution">
    <text evidence="1">The sequence shown here is derived from an EMBL/GenBank/DDBJ whole genome shotgun (WGS) entry which is preliminary data.</text>
</comment>
<evidence type="ECO:0000313" key="1">
    <source>
        <dbReference type="EMBL" id="CAH1001685.1"/>
    </source>
</evidence>
<evidence type="ECO:0008006" key="3">
    <source>
        <dbReference type="Google" id="ProtNLM"/>
    </source>
</evidence>
<dbReference type="PROSITE" id="PS51257">
    <property type="entry name" value="PROKAR_LIPOPROTEIN"/>
    <property type="match status" value="1"/>
</dbReference>
<dbReference type="Proteomes" id="UP000837803">
    <property type="component" value="Unassembled WGS sequence"/>
</dbReference>
<gene>
    <name evidence="1" type="ORF">LEM8419_02591</name>
</gene>
<accession>A0ABM9B3A4</accession>